<evidence type="ECO:0000313" key="1">
    <source>
        <dbReference type="EMBL" id="CAD7002522.1"/>
    </source>
</evidence>
<gene>
    <name evidence="1" type="ORF">CCAP1982_LOCUS11011</name>
</gene>
<keyword evidence="2" id="KW-1185">Reference proteome</keyword>
<accession>A0A811UTM3</accession>
<comment type="caution">
    <text evidence="1">The sequence shown here is derived from an EMBL/GenBank/DDBJ whole genome shotgun (WGS) entry which is preliminary data.</text>
</comment>
<dbReference type="EMBL" id="CAJHJT010000034">
    <property type="protein sequence ID" value="CAD7002522.1"/>
    <property type="molecule type" value="Genomic_DNA"/>
</dbReference>
<protein>
    <submittedName>
        <fullName evidence="1">(Mediterranean fruit fly) hypothetical protein</fullName>
    </submittedName>
</protein>
<sequence>MLPQVARTPLSASKRAPTIARCVKVIVCQLFEIPSRSRSTSQHNTLQCAEMKAFNCMRHNRNRRGAVEKQGAWLLSFGMPPPLPLPSTEPAEPPPSSPVCTNNGFEGNFQLATCNLPHHYPITLSSRSFVRRSAANSQQPATEHRRASIAHRGRIESSLAGNRAQIIVLHCARSIR</sequence>
<name>A0A811UTM3_CERCA</name>
<organism evidence="1 2">
    <name type="scientific">Ceratitis capitata</name>
    <name type="common">Mediterranean fruit fly</name>
    <name type="synonym">Tephritis capitata</name>
    <dbReference type="NCBI Taxonomy" id="7213"/>
    <lineage>
        <taxon>Eukaryota</taxon>
        <taxon>Metazoa</taxon>
        <taxon>Ecdysozoa</taxon>
        <taxon>Arthropoda</taxon>
        <taxon>Hexapoda</taxon>
        <taxon>Insecta</taxon>
        <taxon>Pterygota</taxon>
        <taxon>Neoptera</taxon>
        <taxon>Endopterygota</taxon>
        <taxon>Diptera</taxon>
        <taxon>Brachycera</taxon>
        <taxon>Muscomorpha</taxon>
        <taxon>Tephritoidea</taxon>
        <taxon>Tephritidae</taxon>
        <taxon>Ceratitis</taxon>
        <taxon>Ceratitis</taxon>
    </lineage>
</organism>
<dbReference type="AlphaFoldDB" id="A0A811UTM3"/>
<proteinExistence type="predicted"/>
<dbReference type="Proteomes" id="UP000606786">
    <property type="component" value="Unassembled WGS sequence"/>
</dbReference>
<reference evidence="1" key="1">
    <citation type="submission" date="2020-11" db="EMBL/GenBank/DDBJ databases">
        <authorList>
            <person name="Whitehead M."/>
        </authorList>
    </citation>
    <scope>NUCLEOTIDE SEQUENCE</scope>
    <source>
        <strain evidence="1">EGII</strain>
    </source>
</reference>
<evidence type="ECO:0000313" key="2">
    <source>
        <dbReference type="Proteomes" id="UP000606786"/>
    </source>
</evidence>